<evidence type="ECO:0000256" key="1">
    <source>
        <dbReference type="ARBA" id="ARBA00008769"/>
    </source>
</evidence>
<dbReference type="InterPro" id="IPR038673">
    <property type="entry name" value="OprB_sf"/>
</dbReference>
<dbReference type="Gene3D" id="2.40.160.180">
    <property type="entry name" value="Carbohydrate-selective porin OprB"/>
    <property type="match status" value="1"/>
</dbReference>
<dbReference type="EMBL" id="CP036266">
    <property type="protein sequence ID" value="QDT20846.1"/>
    <property type="molecule type" value="Genomic_DNA"/>
</dbReference>
<dbReference type="GO" id="GO:0008643">
    <property type="term" value="P:carbohydrate transport"/>
    <property type="evidence" value="ECO:0007669"/>
    <property type="project" value="InterPro"/>
</dbReference>
<dbReference type="Proteomes" id="UP000320421">
    <property type="component" value="Chromosome"/>
</dbReference>
<evidence type="ECO:0000313" key="4">
    <source>
        <dbReference type="Proteomes" id="UP000320421"/>
    </source>
</evidence>
<sequence length="422" mass="45498">MGSVTLRLNSVVPLIFLILVLSAPQAVCSQPCAEESLTEQIDCLPVEPASIVAPSSNTSPDDPTLIPDWFKSDSGIAVSPVYYGEVFTNAHGGIATNGSTQYEGLLDLTVDLDFEKMKLDIPGRASILFQNTHGRGLDEYVGATQIISSIDSFDNIAQISELWWEVGLYDSGVTMRVGKQDISNLFLAIDAASDFINSAFGLSPSAGLPSFPAPSPAIVFMTEVNSDLSLRVGGWDAYRSNANGLFSDNNSALFIGEFEYRYQSPFRQLPGKFTAGATYQTTGSVPAGTIPRAFGYYVQIEQLLFREAGSTDDQPQGLTIFAQHFPTSTYGRSPFPLIPHDALAGLAYTGLIRGRDQDVTGAGAGWVDLDQGGTDSEIMVEVFYKAQINDALSIQPDLQYITTPSGIYPDAFVAGLRFQLDL</sequence>
<dbReference type="GO" id="GO:0016020">
    <property type="term" value="C:membrane"/>
    <property type="evidence" value="ECO:0007669"/>
    <property type="project" value="InterPro"/>
</dbReference>
<dbReference type="InterPro" id="IPR007049">
    <property type="entry name" value="Carb-sel_porin_OprB"/>
</dbReference>
<organism evidence="3 4">
    <name type="scientific">Gimesia chilikensis</name>
    <dbReference type="NCBI Taxonomy" id="2605989"/>
    <lineage>
        <taxon>Bacteria</taxon>
        <taxon>Pseudomonadati</taxon>
        <taxon>Planctomycetota</taxon>
        <taxon>Planctomycetia</taxon>
        <taxon>Planctomycetales</taxon>
        <taxon>Planctomycetaceae</taxon>
        <taxon>Gimesia</taxon>
    </lineage>
</organism>
<evidence type="ECO:0000313" key="3">
    <source>
        <dbReference type="EMBL" id="QDT20846.1"/>
    </source>
</evidence>
<dbReference type="AlphaFoldDB" id="A0A517PN95"/>
<dbReference type="PANTHER" id="PTHR37944:SF1">
    <property type="entry name" value="PORIN B"/>
    <property type="match status" value="1"/>
</dbReference>
<dbReference type="PANTHER" id="PTHR37944">
    <property type="entry name" value="PORIN B"/>
    <property type="match status" value="1"/>
</dbReference>
<comment type="similarity">
    <text evidence="1 2">Belongs to the OprB family.</text>
</comment>
<reference evidence="3 4" key="1">
    <citation type="submission" date="2019-02" db="EMBL/GenBank/DDBJ databases">
        <title>Deep-cultivation of Planctomycetes and their phenomic and genomic characterization uncovers novel biology.</title>
        <authorList>
            <person name="Wiegand S."/>
            <person name="Jogler M."/>
            <person name="Boedeker C."/>
            <person name="Pinto D."/>
            <person name="Vollmers J."/>
            <person name="Rivas-Marin E."/>
            <person name="Kohn T."/>
            <person name="Peeters S.H."/>
            <person name="Heuer A."/>
            <person name="Rast P."/>
            <person name="Oberbeckmann S."/>
            <person name="Bunk B."/>
            <person name="Jeske O."/>
            <person name="Meyerdierks A."/>
            <person name="Storesund J.E."/>
            <person name="Kallscheuer N."/>
            <person name="Luecker S."/>
            <person name="Lage O.M."/>
            <person name="Pohl T."/>
            <person name="Merkel B.J."/>
            <person name="Hornburger P."/>
            <person name="Mueller R.-W."/>
            <person name="Bruemmer F."/>
            <person name="Labrenz M."/>
            <person name="Spormann A.M."/>
            <person name="Op den Camp H."/>
            <person name="Overmann J."/>
            <person name="Amann R."/>
            <person name="Jetten M.S.M."/>
            <person name="Mascher T."/>
            <person name="Medema M.H."/>
            <person name="Devos D.P."/>
            <person name="Kaster A.-K."/>
            <person name="Ovreas L."/>
            <person name="Rohde M."/>
            <person name="Galperin M.Y."/>
            <person name="Jogler C."/>
        </authorList>
    </citation>
    <scope>NUCLEOTIDE SEQUENCE [LARGE SCALE GENOMIC DNA]</scope>
    <source>
        <strain evidence="3 4">HG66A1</strain>
    </source>
</reference>
<evidence type="ECO:0000256" key="2">
    <source>
        <dbReference type="RuleBase" id="RU363072"/>
    </source>
</evidence>
<proteinExistence type="inferred from homology"/>
<keyword evidence="4" id="KW-1185">Reference proteome</keyword>
<dbReference type="GO" id="GO:0015288">
    <property type="term" value="F:porin activity"/>
    <property type="evidence" value="ECO:0007669"/>
    <property type="project" value="InterPro"/>
</dbReference>
<dbReference type="OrthoDB" id="260073at2"/>
<name>A0A517PN95_9PLAN</name>
<dbReference type="Pfam" id="PF04966">
    <property type="entry name" value="OprB"/>
    <property type="match status" value="1"/>
</dbReference>
<gene>
    <name evidence="3" type="primary">oprB</name>
    <name evidence="3" type="ORF">HG66A1_26360</name>
</gene>
<accession>A0A517PN95</accession>
<dbReference type="InterPro" id="IPR052932">
    <property type="entry name" value="OprB_Porin"/>
</dbReference>
<protein>
    <submittedName>
        <fullName evidence="3">Porin B</fullName>
    </submittedName>
</protein>